<evidence type="ECO:0000313" key="2">
    <source>
        <dbReference type="Proteomes" id="UP000823775"/>
    </source>
</evidence>
<organism evidence="1 2">
    <name type="scientific">Datura stramonium</name>
    <name type="common">Jimsonweed</name>
    <name type="synonym">Common thornapple</name>
    <dbReference type="NCBI Taxonomy" id="4076"/>
    <lineage>
        <taxon>Eukaryota</taxon>
        <taxon>Viridiplantae</taxon>
        <taxon>Streptophyta</taxon>
        <taxon>Embryophyta</taxon>
        <taxon>Tracheophyta</taxon>
        <taxon>Spermatophyta</taxon>
        <taxon>Magnoliopsida</taxon>
        <taxon>eudicotyledons</taxon>
        <taxon>Gunneridae</taxon>
        <taxon>Pentapetalae</taxon>
        <taxon>asterids</taxon>
        <taxon>lamiids</taxon>
        <taxon>Solanales</taxon>
        <taxon>Solanaceae</taxon>
        <taxon>Solanoideae</taxon>
        <taxon>Datureae</taxon>
        <taxon>Datura</taxon>
    </lineage>
</organism>
<accession>A0ABS8WRC4</accession>
<gene>
    <name evidence="1" type="ORF">HAX54_052835</name>
</gene>
<evidence type="ECO:0000313" key="1">
    <source>
        <dbReference type="EMBL" id="MCE3052529.1"/>
    </source>
</evidence>
<dbReference type="Proteomes" id="UP000823775">
    <property type="component" value="Unassembled WGS sequence"/>
</dbReference>
<protein>
    <submittedName>
        <fullName evidence="1">Uncharacterized protein</fullName>
    </submittedName>
</protein>
<comment type="caution">
    <text evidence="1">The sequence shown here is derived from an EMBL/GenBank/DDBJ whole genome shotgun (WGS) entry which is preliminary data.</text>
</comment>
<proteinExistence type="predicted"/>
<name>A0ABS8WRC4_DATST</name>
<dbReference type="EMBL" id="JACEIK010009683">
    <property type="protein sequence ID" value="MCE3052529.1"/>
    <property type="molecule type" value="Genomic_DNA"/>
</dbReference>
<sequence length="76" mass="8914">MGWLATVDKLQKFGIDVPKTCAFYRIVDETLEDLSFVCTIRGELWKRMMGWVKVQRTIGAWQTELLWASTEARKNF</sequence>
<keyword evidence="2" id="KW-1185">Reference proteome</keyword>
<reference evidence="1 2" key="1">
    <citation type="journal article" date="2021" name="BMC Genomics">
        <title>Datura genome reveals duplications of psychoactive alkaloid biosynthetic genes and high mutation rate following tissue culture.</title>
        <authorList>
            <person name="Rajewski A."/>
            <person name="Carter-House D."/>
            <person name="Stajich J."/>
            <person name="Litt A."/>
        </authorList>
    </citation>
    <scope>NUCLEOTIDE SEQUENCE [LARGE SCALE GENOMIC DNA]</scope>
    <source>
        <strain evidence="1">AR-01</strain>
    </source>
</reference>